<keyword evidence="1" id="KW-0963">Cytoplasm</keyword>
<keyword evidence="5" id="KW-0010">Activator</keyword>
<evidence type="ECO:0000256" key="4">
    <source>
        <dbReference type="ARBA" id="ARBA00022884"/>
    </source>
</evidence>
<keyword evidence="2" id="KW-0678">Repressor</keyword>
<dbReference type="RefSeq" id="WP_156265735.1">
    <property type="nucleotide sequence ID" value="NZ_CP032551.1"/>
</dbReference>
<dbReference type="InterPro" id="IPR003751">
    <property type="entry name" value="CsrA"/>
</dbReference>
<dbReference type="SUPFAM" id="SSF117130">
    <property type="entry name" value="CsrA-like"/>
    <property type="match status" value="1"/>
</dbReference>
<evidence type="ECO:0000256" key="3">
    <source>
        <dbReference type="ARBA" id="ARBA00022845"/>
    </source>
</evidence>
<name>A0AA92IKS8_9GAMM</name>
<dbReference type="Pfam" id="PF02599">
    <property type="entry name" value="CsrA"/>
    <property type="match status" value="1"/>
</dbReference>
<proteinExistence type="predicted"/>
<accession>A0AA92IKS8</accession>
<dbReference type="AlphaFoldDB" id="A0AA92IKS8"/>
<dbReference type="GO" id="GO:0006402">
    <property type="term" value="P:mRNA catabolic process"/>
    <property type="evidence" value="ECO:0007669"/>
    <property type="project" value="InterPro"/>
</dbReference>
<evidence type="ECO:0000256" key="2">
    <source>
        <dbReference type="ARBA" id="ARBA00022491"/>
    </source>
</evidence>
<evidence type="ECO:0000313" key="6">
    <source>
        <dbReference type="EMBL" id="QGT94816.1"/>
    </source>
</evidence>
<dbReference type="PANTHER" id="PTHR34984:SF1">
    <property type="entry name" value="CARBON STORAGE REGULATOR"/>
    <property type="match status" value="1"/>
</dbReference>
<dbReference type="GO" id="GO:0005829">
    <property type="term" value="C:cytosol"/>
    <property type="evidence" value="ECO:0007669"/>
    <property type="project" value="TreeGrafter"/>
</dbReference>
<evidence type="ECO:0000256" key="5">
    <source>
        <dbReference type="ARBA" id="ARBA00023159"/>
    </source>
</evidence>
<keyword evidence="4" id="KW-0694">RNA-binding</keyword>
<dbReference type="InterPro" id="IPR036107">
    <property type="entry name" value="CsrA_sf"/>
</dbReference>
<reference evidence="6 7" key="1">
    <citation type="submission" date="2018-09" db="EMBL/GenBank/DDBJ databases">
        <title>Whole genome sequencing of Idiomarina andamanensis W-5T (LMG 29773T= JCM 31645T).</title>
        <authorList>
            <person name="Das S.K."/>
        </authorList>
    </citation>
    <scope>NUCLEOTIDE SEQUENCE [LARGE SCALE GENOMIC DNA]</scope>
    <source>
        <strain evidence="6 7">W-5T</strain>
    </source>
</reference>
<dbReference type="GO" id="GO:0048027">
    <property type="term" value="F:mRNA 5'-UTR binding"/>
    <property type="evidence" value="ECO:0007669"/>
    <property type="project" value="TreeGrafter"/>
</dbReference>
<gene>
    <name evidence="6" type="ORF">D3795_00835</name>
</gene>
<evidence type="ECO:0000313" key="7">
    <source>
        <dbReference type="Proteomes" id="UP000427820"/>
    </source>
</evidence>
<evidence type="ECO:0000256" key="1">
    <source>
        <dbReference type="ARBA" id="ARBA00022490"/>
    </source>
</evidence>
<keyword evidence="7" id="KW-1185">Reference proteome</keyword>
<protein>
    <submittedName>
        <fullName evidence="6">Carbon storage regulator</fullName>
    </submittedName>
</protein>
<sequence>MLTLTRKIGEEIVIDNKIRICVVKIEGKQVKLRFEADNQVVIVRSELIADVANSE</sequence>
<dbReference type="PANTHER" id="PTHR34984">
    <property type="entry name" value="CARBON STORAGE REGULATOR"/>
    <property type="match status" value="1"/>
</dbReference>
<dbReference type="KEGG" id="panm:D3795_00835"/>
<organism evidence="6 7">
    <name type="scientific">Pseudidiomarina andamanensis</name>
    <dbReference type="NCBI Taxonomy" id="1940690"/>
    <lineage>
        <taxon>Bacteria</taxon>
        <taxon>Pseudomonadati</taxon>
        <taxon>Pseudomonadota</taxon>
        <taxon>Gammaproteobacteria</taxon>
        <taxon>Alteromonadales</taxon>
        <taxon>Idiomarinaceae</taxon>
        <taxon>Pseudidiomarina</taxon>
    </lineage>
</organism>
<keyword evidence="3" id="KW-0810">Translation regulation</keyword>
<dbReference type="Proteomes" id="UP000427820">
    <property type="component" value="Chromosome"/>
</dbReference>
<dbReference type="Gene3D" id="2.60.40.4380">
    <property type="entry name" value="Translational regulator CsrA"/>
    <property type="match status" value="1"/>
</dbReference>
<dbReference type="EMBL" id="CP032551">
    <property type="protein sequence ID" value="QGT94816.1"/>
    <property type="molecule type" value="Genomic_DNA"/>
</dbReference>
<dbReference type="GO" id="GO:0006109">
    <property type="term" value="P:regulation of carbohydrate metabolic process"/>
    <property type="evidence" value="ECO:0007669"/>
    <property type="project" value="InterPro"/>
</dbReference>
<dbReference type="GO" id="GO:0045947">
    <property type="term" value="P:negative regulation of translational initiation"/>
    <property type="evidence" value="ECO:0007669"/>
    <property type="project" value="TreeGrafter"/>
</dbReference>